<gene>
    <name evidence="2" type="ORF">DSM3645_28387</name>
</gene>
<reference evidence="2 3" key="1">
    <citation type="submission" date="2006-02" db="EMBL/GenBank/DDBJ databases">
        <authorList>
            <person name="Amann R."/>
            <person name="Ferriera S."/>
            <person name="Johnson J."/>
            <person name="Kravitz S."/>
            <person name="Halpern A."/>
            <person name="Remington K."/>
            <person name="Beeson K."/>
            <person name="Tran B."/>
            <person name="Rogers Y.-H."/>
            <person name="Friedman R."/>
            <person name="Venter J.C."/>
        </authorList>
    </citation>
    <scope>NUCLEOTIDE SEQUENCE [LARGE SCALE GENOMIC DNA]</scope>
    <source>
        <strain evidence="2 3">DSM 3645</strain>
    </source>
</reference>
<evidence type="ECO:0000259" key="1">
    <source>
        <dbReference type="Pfam" id="PF07589"/>
    </source>
</evidence>
<protein>
    <recommendedName>
        <fullName evidence="1">Ice-binding protein C-terminal domain-containing protein</fullName>
    </recommendedName>
</protein>
<dbReference type="AlphaFoldDB" id="A3ZP99"/>
<proteinExistence type="predicted"/>
<name>A3ZP99_9BACT</name>
<comment type="caution">
    <text evidence="2">The sequence shown here is derived from an EMBL/GenBank/DDBJ whole genome shotgun (WGS) entry which is preliminary data.</text>
</comment>
<evidence type="ECO:0000313" key="2">
    <source>
        <dbReference type="EMBL" id="EAQ81577.1"/>
    </source>
</evidence>
<accession>A3ZP99</accession>
<dbReference type="eggNOG" id="ENOG502ZCZG">
    <property type="taxonomic scope" value="Bacteria"/>
</dbReference>
<dbReference type="InterPro" id="IPR013424">
    <property type="entry name" value="Ice-binding_C"/>
</dbReference>
<dbReference type="Pfam" id="PF07589">
    <property type="entry name" value="PEP-CTERM"/>
    <property type="match status" value="1"/>
</dbReference>
<sequence>MFVAGFGATNSHAATVSIDLSGNDHSGYLSFSSVKGWANEPNQTSDPNEITEYPYYYDEDLGRWIGIAVNPLSAASIYAEESEHVVYNKTITDSDFSFTDIGDISYDDGLLSGTGTEVLSPSQFSVVLDASDFHSYDSPHNTGTGIGNFPFRYTLSSSNSSGNGLTFVDGELTSIDLIADVAVTVAFYGDGGTLNFPLWEEGAGFGGPVAQFVGQLTFAGNQFAFDLDVTQTVNSVLGALADTRLVLNRSGSVDAVAAVPEPGSWILLASGISAVAICLRRKRNG</sequence>
<organism evidence="2 3">
    <name type="scientific">Blastopirellula marina DSM 3645</name>
    <dbReference type="NCBI Taxonomy" id="314230"/>
    <lineage>
        <taxon>Bacteria</taxon>
        <taxon>Pseudomonadati</taxon>
        <taxon>Planctomycetota</taxon>
        <taxon>Planctomycetia</taxon>
        <taxon>Pirellulales</taxon>
        <taxon>Pirellulaceae</taxon>
        <taxon>Blastopirellula</taxon>
    </lineage>
</organism>
<dbReference type="EMBL" id="AANZ01000004">
    <property type="protein sequence ID" value="EAQ81577.1"/>
    <property type="molecule type" value="Genomic_DNA"/>
</dbReference>
<dbReference type="Proteomes" id="UP000004358">
    <property type="component" value="Unassembled WGS sequence"/>
</dbReference>
<evidence type="ECO:0000313" key="3">
    <source>
        <dbReference type="Proteomes" id="UP000004358"/>
    </source>
</evidence>
<dbReference type="HOGENOM" id="CLU_975449_0_0_0"/>
<dbReference type="NCBIfam" id="TIGR02595">
    <property type="entry name" value="PEP_CTERM"/>
    <property type="match status" value="1"/>
</dbReference>
<feature type="domain" description="Ice-binding protein C-terminal" evidence="1">
    <location>
        <begin position="258"/>
        <end position="282"/>
    </location>
</feature>